<proteinExistence type="predicted"/>
<name>A0A6G1H3U4_9PEZI</name>
<gene>
    <name evidence="2" type="ORF">K402DRAFT_353311</name>
</gene>
<feature type="transmembrane region" description="Helical" evidence="1">
    <location>
        <begin position="137"/>
        <end position="155"/>
    </location>
</feature>
<dbReference type="OrthoDB" id="5299849at2759"/>
<feature type="transmembrane region" description="Helical" evidence="1">
    <location>
        <begin position="57"/>
        <end position="76"/>
    </location>
</feature>
<evidence type="ECO:0000313" key="2">
    <source>
        <dbReference type="EMBL" id="KAF1987727.1"/>
    </source>
</evidence>
<dbReference type="PANTHER" id="PTHR28029">
    <property type="entry name" value="PROTEIN ILM1"/>
    <property type="match status" value="1"/>
</dbReference>
<sequence length="177" mass="19809">MALISAFTIIRGLSLFHITLAFLLLTAPAKVADQNVVFMLGEAMHLPHTTSFNSTSPPIAFLAAVFAFFGLADLTAVSMNELIAIEYWSSQAPVRLFFLFILTGYTYVAKPGGLLGVKAVEYGMVSGPGDHLKNSIVFTWSFLEVICWFWIFVSLRDERRNIALREIEKRKAEEDRL</sequence>
<keyword evidence="1" id="KW-1133">Transmembrane helix</keyword>
<accession>A0A6G1H3U4</accession>
<keyword evidence="1" id="KW-0472">Membrane</keyword>
<reference evidence="2" key="1">
    <citation type="journal article" date="2020" name="Stud. Mycol.">
        <title>101 Dothideomycetes genomes: a test case for predicting lifestyles and emergence of pathogens.</title>
        <authorList>
            <person name="Haridas S."/>
            <person name="Albert R."/>
            <person name="Binder M."/>
            <person name="Bloem J."/>
            <person name="Labutti K."/>
            <person name="Salamov A."/>
            <person name="Andreopoulos B."/>
            <person name="Baker S."/>
            <person name="Barry K."/>
            <person name="Bills G."/>
            <person name="Bluhm B."/>
            <person name="Cannon C."/>
            <person name="Castanera R."/>
            <person name="Culley D."/>
            <person name="Daum C."/>
            <person name="Ezra D."/>
            <person name="Gonzalez J."/>
            <person name="Henrissat B."/>
            <person name="Kuo A."/>
            <person name="Liang C."/>
            <person name="Lipzen A."/>
            <person name="Lutzoni F."/>
            <person name="Magnuson J."/>
            <person name="Mondo S."/>
            <person name="Nolan M."/>
            <person name="Ohm R."/>
            <person name="Pangilinan J."/>
            <person name="Park H.-J."/>
            <person name="Ramirez L."/>
            <person name="Alfaro M."/>
            <person name="Sun H."/>
            <person name="Tritt A."/>
            <person name="Yoshinaga Y."/>
            <person name="Zwiers L.-H."/>
            <person name="Turgeon B."/>
            <person name="Goodwin S."/>
            <person name="Spatafora J."/>
            <person name="Crous P."/>
            <person name="Grigoriev I."/>
        </authorList>
    </citation>
    <scope>NUCLEOTIDE SEQUENCE</scope>
    <source>
        <strain evidence="2">CBS 113979</strain>
    </source>
</reference>
<dbReference type="Proteomes" id="UP000800041">
    <property type="component" value="Unassembled WGS sequence"/>
</dbReference>
<keyword evidence="1" id="KW-0812">Transmembrane</keyword>
<evidence type="ECO:0000313" key="3">
    <source>
        <dbReference type="Proteomes" id="UP000800041"/>
    </source>
</evidence>
<organism evidence="2 3">
    <name type="scientific">Aulographum hederae CBS 113979</name>
    <dbReference type="NCBI Taxonomy" id="1176131"/>
    <lineage>
        <taxon>Eukaryota</taxon>
        <taxon>Fungi</taxon>
        <taxon>Dikarya</taxon>
        <taxon>Ascomycota</taxon>
        <taxon>Pezizomycotina</taxon>
        <taxon>Dothideomycetes</taxon>
        <taxon>Pleosporomycetidae</taxon>
        <taxon>Aulographales</taxon>
        <taxon>Aulographaceae</taxon>
    </lineage>
</organism>
<evidence type="ECO:0008006" key="4">
    <source>
        <dbReference type="Google" id="ProtNLM"/>
    </source>
</evidence>
<dbReference type="Pfam" id="PF10311">
    <property type="entry name" value="Ilm1"/>
    <property type="match status" value="1"/>
</dbReference>
<keyword evidence="3" id="KW-1185">Reference proteome</keyword>
<dbReference type="PANTHER" id="PTHR28029:SF1">
    <property type="entry name" value="PROTEIN ILM1"/>
    <property type="match status" value="1"/>
</dbReference>
<feature type="transmembrane region" description="Helical" evidence="1">
    <location>
        <begin position="96"/>
        <end position="117"/>
    </location>
</feature>
<dbReference type="InterPro" id="IPR018815">
    <property type="entry name" value="Incr_loss_mito_DNA_1"/>
</dbReference>
<protein>
    <recommendedName>
        <fullName evidence="4">Increased loss of mitochondrial DNA protein 1</fullName>
    </recommendedName>
</protein>
<dbReference type="AlphaFoldDB" id="A0A6G1H3U4"/>
<evidence type="ECO:0000256" key="1">
    <source>
        <dbReference type="SAM" id="Phobius"/>
    </source>
</evidence>
<dbReference type="EMBL" id="ML977151">
    <property type="protein sequence ID" value="KAF1987727.1"/>
    <property type="molecule type" value="Genomic_DNA"/>
</dbReference>